<evidence type="ECO:0000256" key="17">
    <source>
        <dbReference type="ARBA" id="ARBA00053724"/>
    </source>
</evidence>
<dbReference type="GO" id="GO:0006506">
    <property type="term" value="P:GPI anchor biosynthetic process"/>
    <property type="evidence" value="ECO:0007669"/>
    <property type="project" value="TreeGrafter"/>
</dbReference>
<sequence length="409" mass="46285">MSDSNQNILLAVPTGALVISDRENVTSALDNPLKFSLIIPTFNEGQNIKEIVTILSGLLDRIIPDEYELIVVDDDSPDRTWELACELIPTYPQLQVMRRTTERGLSTAVIRGWQAARGEVLGVIDADLQHPPEILLQLWGEIVKGAELSVASRNVEGGGVSEWSIVRRFLSRGAQMLGLAILPEVIGRLSDPMSGYFMVRRSAIANKPLSPVGYKILIEVAARGQIRWIAETGYVFRERVAGASKVTWKQYVEYIQHLVRLRFSLWPVTRFLRFGVVGFSGVFVDLGVFYVLRTLLGIGLTRSTILSSEVAILNNFLWNDVWTFGDLSRGQEGNRKRFRRFIKFNLICLSGLIINTLIVNVLFNVFNINEYIAKLIAIAVVTFWNFWFNLKLSWRVTDTEKDYSSKPKR</sequence>
<comment type="similarity">
    <text evidence="7">Belongs to the glycosyltransferase 2 family.</text>
</comment>
<evidence type="ECO:0000256" key="14">
    <source>
        <dbReference type="ARBA" id="ARBA00022989"/>
    </source>
</evidence>
<evidence type="ECO:0000256" key="12">
    <source>
        <dbReference type="ARBA" id="ARBA00022723"/>
    </source>
</evidence>
<evidence type="ECO:0000256" key="2">
    <source>
        <dbReference type="ARBA" id="ARBA00001936"/>
    </source>
</evidence>
<evidence type="ECO:0000256" key="4">
    <source>
        <dbReference type="ARBA" id="ARBA00004141"/>
    </source>
</evidence>
<dbReference type="GO" id="GO:0016020">
    <property type="term" value="C:membrane"/>
    <property type="evidence" value="ECO:0007669"/>
    <property type="project" value="UniProtKB-SubCell"/>
</dbReference>
<proteinExistence type="inferred from homology"/>
<evidence type="ECO:0000256" key="7">
    <source>
        <dbReference type="ARBA" id="ARBA00006739"/>
    </source>
</evidence>
<protein>
    <recommendedName>
        <fullName evidence="18">Dolichol-phosphate mannosyltransferase</fullName>
        <ecNumber evidence="8">2.4.1.83</ecNumber>
    </recommendedName>
    <alternativeName>
        <fullName evidence="20">Dolichol-phosphate mannose synthase</fullName>
    </alternativeName>
    <alternativeName>
        <fullName evidence="19">Dolichyl-phosphate beta-D-mannosyltransferase</fullName>
    </alternativeName>
    <alternativeName>
        <fullName evidence="21">Mannose-P-dolichol synthase</fullName>
    </alternativeName>
</protein>
<evidence type="ECO:0000256" key="3">
    <source>
        <dbReference type="ARBA" id="ARBA00001946"/>
    </source>
</evidence>
<dbReference type="OrthoDB" id="9810303at2"/>
<evidence type="ECO:0000256" key="6">
    <source>
        <dbReference type="ARBA" id="ARBA00004922"/>
    </source>
</evidence>
<dbReference type="InterPro" id="IPR039528">
    <property type="entry name" value="DPM1-like"/>
</dbReference>
<evidence type="ECO:0000256" key="20">
    <source>
        <dbReference type="ARBA" id="ARBA00082614"/>
    </source>
</evidence>
<evidence type="ECO:0000259" key="23">
    <source>
        <dbReference type="Pfam" id="PF00535"/>
    </source>
</evidence>
<comment type="subcellular location">
    <subcellularLocation>
        <location evidence="5">Endomembrane system</location>
    </subcellularLocation>
    <subcellularLocation>
        <location evidence="4">Membrane</location>
        <topology evidence="4">Multi-pass membrane protein</topology>
    </subcellularLocation>
</comment>
<feature type="transmembrane region" description="Helical" evidence="22">
    <location>
        <begin position="344"/>
        <end position="365"/>
    </location>
</feature>
<dbReference type="CDD" id="cd06442">
    <property type="entry name" value="DPM1_like"/>
    <property type="match status" value="1"/>
</dbReference>
<dbReference type="AlphaFoldDB" id="A0A2T1GMX1"/>
<keyword evidence="16" id="KW-0464">Manganese</keyword>
<dbReference type="Proteomes" id="UP000238937">
    <property type="component" value="Unassembled WGS sequence"/>
</dbReference>
<evidence type="ECO:0000313" key="26">
    <source>
        <dbReference type="Proteomes" id="UP000238937"/>
    </source>
</evidence>
<dbReference type="Gene3D" id="3.90.550.10">
    <property type="entry name" value="Spore Coat Polysaccharide Biosynthesis Protein SpsA, Chain A"/>
    <property type="match status" value="1"/>
</dbReference>
<evidence type="ECO:0000256" key="15">
    <source>
        <dbReference type="ARBA" id="ARBA00023136"/>
    </source>
</evidence>
<evidence type="ECO:0000256" key="10">
    <source>
        <dbReference type="ARBA" id="ARBA00022679"/>
    </source>
</evidence>
<evidence type="ECO:0000256" key="1">
    <source>
        <dbReference type="ARBA" id="ARBA00001913"/>
    </source>
</evidence>
<keyword evidence="10" id="KW-0808">Transferase</keyword>
<keyword evidence="15 22" id="KW-0472">Membrane</keyword>
<dbReference type="Pfam" id="PF04138">
    <property type="entry name" value="GtrA_DPMS_TM"/>
    <property type="match status" value="1"/>
</dbReference>
<dbReference type="FunFam" id="3.90.550.10:FF:000119">
    <property type="entry name" value="Dolichol-phosphate mannosyltransferase subunit 1"/>
    <property type="match status" value="1"/>
</dbReference>
<evidence type="ECO:0000256" key="21">
    <source>
        <dbReference type="ARBA" id="ARBA00083744"/>
    </source>
</evidence>
<feature type="transmembrane region" description="Helical" evidence="22">
    <location>
        <begin position="371"/>
        <end position="388"/>
    </location>
</feature>
<comment type="caution">
    <text evidence="25">The sequence shown here is derived from an EMBL/GenBank/DDBJ whole genome shotgun (WGS) entry which is preliminary data.</text>
</comment>
<feature type="transmembrane region" description="Helical" evidence="22">
    <location>
        <begin position="271"/>
        <end position="292"/>
    </location>
</feature>
<evidence type="ECO:0000256" key="18">
    <source>
        <dbReference type="ARBA" id="ARBA00074878"/>
    </source>
</evidence>
<keyword evidence="9" id="KW-0328">Glycosyltransferase</keyword>
<keyword evidence="14 22" id="KW-1133">Transmembrane helix</keyword>
<evidence type="ECO:0000256" key="11">
    <source>
        <dbReference type="ARBA" id="ARBA00022692"/>
    </source>
</evidence>
<evidence type="ECO:0000259" key="24">
    <source>
        <dbReference type="Pfam" id="PF04138"/>
    </source>
</evidence>
<dbReference type="GO" id="GO:0012505">
    <property type="term" value="C:endomembrane system"/>
    <property type="evidence" value="ECO:0007669"/>
    <property type="project" value="UniProtKB-SubCell"/>
</dbReference>
<dbReference type="InterPro" id="IPR007267">
    <property type="entry name" value="GtrA_DPMS_TM"/>
</dbReference>
<dbReference type="GO" id="GO:0046872">
    <property type="term" value="F:metal ion binding"/>
    <property type="evidence" value="ECO:0007669"/>
    <property type="project" value="UniProtKB-KW"/>
</dbReference>
<dbReference type="PANTHER" id="PTHR43398:SF1">
    <property type="entry name" value="DOLICHOL-PHOSPHATE MANNOSYLTRANSFERASE SUBUNIT 1"/>
    <property type="match status" value="1"/>
</dbReference>
<dbReference type="SUPFAM" id="SSF53448">
    <property type="entry name" value="Nucleotide-diphospho-sugar transferases"/>
    <property type="match status" value="1"/>
</dbReference>
<gene>
    <name evidence="25" type="ORF">C7B77_01845</name>
</gene>
<dbReference type="EMBL" id="PVWO01000011">
    <property type="protein sequence ID" value="PSB59215.1"/>
    <property type="molecule type" value="Genomic_DNA"/>
</dbReference>
<evidence type="ECO:0000256" key="9">
    <source>
        <dbReference type="ARBA" id="ARBA00022676"/>
    </source>
</evidence>
<comment type="cofactor">
    <cofactor evidence="1">
        <name>Ca(2+)</name>
        <dbReference type="ChEBI" id="CHEBI:29108"/>
    </cofactor>
</comment>
<comment type="pathway">
    <text evidence="6">Protein modification; protein glycosylation.</text>
</comment>
<dbReference type="Pfam" id="PF00535">
    <property type="entry name" value="Glycos_transf_2"/>
    <property type="match status" value="1"/>
</dbReference>
<dbReference type="GO" id="GO:0000271">
    <property type="term" value="P:polysaccharide biosynthetic process"/>
    <property type="evidence" value="ECO:0007669"/>
    <property type="project" value="InterPro"/>
</dbReference>
<feature type="domain" description="Glycosyltransferase 2-like" evidence="23">
    <location>
        <begin position="36"/>
        <end position="203"/>
    </location>
</feature>
<dbReference type="InterPro" id="IPR001173">
    <property type="entry name" value="Glyco_trans_2-like"/>
</dbReference>
<evidence type="ECO:0000256" key="13">
    <source>
        <dbReference type="ARBA" id="ARBA00022842"/>
    </source>
</evidence>
<keyword evidence="26" id="KW-1185">Reference proteome</keyword>
<evidence type="ECO:0000313" key="25">
    <source>
        <dbReference type="EMBL" id="PSB59215.1"/>
    </source>
</evidence>
<comment type="cofactor">
    <cofactor evidence="2">
        <name>Mn(2+)</name>
        <dbReference type="ChEBI" id="CHEBI:29035"/>
    </cofactor>
</comment>
<evidence type="ECO:0000256" key="22">
    <source>
        <dbReference type="SAM" id="Phobius"/>
    </source>
</evidence>
<evidence type="ECO:0000256" key="16">
    <source>
        <dbReference type="ARBA" id="ARBA00023211"/>
    </source>
</evidence>
<name>A0A2T1GMX1_9CYAN</name>
<keyword evidence="11 22" id="KW-0812">Transmembrane</keyword>
<evidence type="ECO:0000256" key="19">
    <source>
        <dbReference type="ARBA" id="ARBA00082336"/>
    </source>
</evidence>
<dbReference type="GO" id="GO:0035269">
    <property type="term" value="P:protein O-linked glycosylation via mannose"/>
    <property type="evidence" value="ECO:0007669"/>
    <property type="project" value="TreeGrafter"/>
</dbReference>
<keyword evidence="13" id="KW-0460">Magnesium</keyword>
<reference evidence="25 26" key="1">
    <citation type="submission" date="2018-03" db="EMBL/GenBank/DDBJ databases">
        <title>The ancient ancestry and fast evolution of plastids.</title>
        <authorList>
            <person name="Moore K.R."/>
            <person name="Magnabosco C."/>
            <person name="Momper L."/>
            <person name="Gold D.A."/>
            <person name="Bosak T."/>
            <person name="Fournier G.P."/>
        </authorList>
    </citation>
    <scope>NUCLEOTIDE SEQUENCE [LARGE SCALE GENOMIC DNA]</scope>
    <source>
        <strain evidence="25 26">CCALA 037</strain>
    </source>
</reference>
<dbReference type="GO" id="GO:0004582">
    <property type="term" value="F:dolichyl-phosphate beta-D-mannosyltransferase activity"/>
    <property type="evidence" value="ECO:0007669"/>
    <property type="project" value="UniProtKB-EC"/>
</dbReference>
<comment type="function">
    <text evidence="17">Transfers mannose from GDP-mannose to dolichol monophosphate to form dolichol phosphate mannose (Dol-P-Man) which is the mannosyl donor in pathways leading to N-glycosylation, glycosyl phosphatidylinositol membrane anchoring, and O-mannosylation of proteins.</text>
</comment>
<evidence type="ECO:0000256" key="8">
    <source>
        <dbReference type="ARBA" id="ARBA00012704"/>
    </source>
</evidence>
<keyword evidence="12" id="KW-0479">Metal-binding</keyword>
<dbReference type="InterPro" id="IPR029044">
    <property type="entry name" value="Nucleotide-diphossugar_trans"/>
</dbReference>
<accession>A0A2T1GMX1</accession>
<comment type="cofactor">
    <cofactor evidence="3">
        <name>Mg(2+)</name>
        <dbReference type="ChEBI" id="CHEBI:18420"/>
    </cofactor>
</comment>
<dbReference type="GO" id="GO:0006488">
    <property type="term" value="P:dolichol-linked oligosaccharide biosynthetic process"/>
    <property type="evidence" value="ECO:0007669"/>
    <property type="project" value="TreeGrafter"/>
</dbReference>
<evidence type="ECO:0000256" key="5">
    <source>
        <dbReference type="ARBA" id="ARBA00004308"/>
    </source>
</evidence>
<dbReference type="RefSeq" id="WP_106299748.1">
    <property type="nucleotide sequence ID" value="NZ_PVWO01000011.1"/>
</dbReference>
<dbReference type="PANTHER" id="PTHR43398">
    <property type="entry name" value="DOLICHOL-PHOSPHATE MANNOSYLTRANSFERASE SUBUNIT 1"/>
    <property type="match status" value="1"/>
</dbReference>
<dbReference type="EC" id="2.4.1.83" evidence="8"/>
<feature type="domain" description="GtrA/DPMS transmembrane" evidence="24">
    <location>
        <begin position="273"/>
        <end position="393"/>
    </location>
</feature>
<organism evidence="25 26">
    <name type="scientific">Chamaesiphon polymorphus CCALA 037</name>
    <dbReference type="NCBI Taxonomy" id="2107692"/>
    <lineage>
        <taxon>Bacteria</taxon>
        <taxon>Bacillati</taxon>
        <taxon>Cyanobacteriota</taxon>
        <taxon>Cyanophyceae</taxon>
        <taxon>Gomontiellales</taxon>
        <taxon>Chamaesiphonaceae</taxon>
        <taxon>Chamaesiphon</taxon>
    </lineage>
</organism>